<keyword evidence="4" id="KW-1185">Reference proteome</keyword>
<gene>
    <name evidence="3" type="ORF">SCLCIDRAFT_118773</name>
</gene>
<dbReference type="STRING" id="1036808.A0A0C3E376"/>
<evidence type="ECO:0000256" key="1">
    <source>
        <dbReference type="ARBA" id="ARBA00023270"/>
    </source>
</evidence>
<accession>A0A0C3E376</accession>
<keyword evidence="1" id="KW-0704">Schiff base</keyword>
<dbReference type="PANTHER" id="PTHR10683:SF18">
    <property type="entry name" value="TRANSALDOLASE"/>
    <property type="match status" value="1"/>
</dbReference>
<dbReference type="PANTHER" id="PTHR10683">
    <property type="entry name" value="TRANSALDOLASE"/>
    <property type="match status" value="1"/>
</dbReference>
<organism evidence="3 4">
    <name type="scientific">Scleroderma citrinum Foug A</name>
    <dbReference type="NCBI Taxonomy" id="1036808"/>
    <lineage>
        <taxon>Eukaryota</taxon>
        <taxon>Fungi</taxon>
        <taxon>Dikarya</taxon>
        <taxon>Basidiomycota</taxon>
        <taxon>Agaricomycotina</taxon>
        <taxon>Agaricomycetes</taxon>
        <taxon>Agaricomycetidae</taxon>
        <taxon>Boletales</taxon>
        <taxon>Sclerodermatineae</taxon>
        <taxon>Sclerodermataceae</taxon>
        <taxon>Scleroderma</taxon>
    </lineage>
</organism>
<dbReference type="InParanoid" id="A0A0C3E376"/>
<proteinExistence type="predicted"/>
<dbReference type="UniPathway" id="UPA00115">
    <property type="reaction ID" value="UER00414"/>
</dbReference>
<evidence type="ECO:0000313" key="4">
    <source>
        <dbReference type="Proteomes" id="UP000053989"/>
    </source>
</evidence>
<dbReference type="HOGENOM" id="CLU_048620_1_0_1"/>
<feature type="non-terminal residue" evidence="3">
    <location>
        <position position="1"/>
    </location>
</feature>
<evidence type="ECO:0000313" key="3">
    <source>
        <dbReference type="EMBL" id="KIM62934.1"/>
    </source>
</evidence>
<sequence length="329" mass="36406">LLDLCPGPVVVFIDPRLHASTETMVNKARALVALFDEANIRRWRVIVTLPATEEGMRAAAVLTFEHSIQTNLSLVSCLPHASACIEAGAKMITMSVGKILEWYEKQQKLTALITPDHPGMEMIQTCASYILQRKLNTILIAANVRNWTELKQLSGIGAAALTQQQLDQIPMRTLVTWFPRADDASRSTQSARAAPYPTQYLKSKPGFFLSLLPADQRSLVSAVLYVRLGQMSALMREIENVVRGEVRSHVEVITMDLGAVYMRRIKELEMSGDGEGRKKSRRGRGRSRSSSSSSQVIDGDGEKSRVSRTLASSPSHDTATKMIEGVDYF</sequence>
<dbReference type="GO" id="GO:0005975">
    <property type="term" value="P:carbohydrate metabolic process"/>
    <property type="evidence" value="ECO:0007669"/>
    <property type="project" value="InterPro"/>
</dbReference>
<dbReference type="SUPFAM" id="SSF51569">
    <property type="entry name" value="Aldolase"/>
    <property type="match status" value="1"/>
</dbReference>
<dbReference type="Proteomes" id="UP000053989">
    <property type="component" value="Unassembled WGS sequence"/>
</dbReference>
<dbReference type="OrthoDB" id="2015515at2759"/>
<dbReference type="InterPro" id="IPR013785">
    <property type="entry name" value="Aldolase_TIM"/>
</dbReference>
<feature type="region of interest" description="Disordered" evidence="2">
    <location>
        <begin position="271"/>
        <end position="317"/>
    </location>
</feature>
<dbReference type="Gene3D" id="3.20.20.70">
    <property type="entry name" value="Aldolase class I"/>
    <property type="match status" value="1"/>
</dbReference>
<dbReference type="EMBL" id="KN822039">
    <property type="protein sequence ID" value="KIM62934.1"/>
    <property type="molecule type" value="Genomic_DNA"/>
</dbReference>
<reference evidence="3 4" key="1">
    <citation type="submission" date="2014-04" db="EMBL/GenBank/DDBJ databases">
        <authorList>
            <consortium name="DOE Joint Genome Institute"/>
            <person name="Kuo A."/>
            <person name="Kohler A."/>
            <person name="Nagy L.G."/>
            <person name="Floudas D."/>
            <person name="Copeland A."/>
            <person name="Barry K.W."/>
            <person name="Cichocki N."/>
            <person name="Veneault-Fourrey C."/>
            <person name="LaButti K."/>
            <person name="Lindquist E.A."/>
            <person name="Lipzen A."/>
            <person name="Lundell T."/>
            <person name="Morin E."/>
            <person name="Murat C."/>
            <person name="Sun H."/>
            <person name="Tunlid A."/>
            <person name="Henrissat B."/>
            <person name="Grigoriev I.V."/>
            <person name="Hibbett D.S."/>
            <person name="Martin F."/>
            <person name="Nordberg H.P."/>
            <person name="Cantor M.N."/>
            <person name="Hua S.X."/>
        </authorList>
    </citation>
    <scope>NUCLEOTIDE SEQUENCE [LARGE SCALE GENOMIC DNA]</scope>
    <source>
        <strain evidence="3 4">Foug A</strain>
    </source>
</reference>
<dbReference type="AlphaFoldDB" id="A0A0C3E376"/>
<feature type="compositionally biased region" description="Polar residues" evidence="2">
    <location>
        <begin position="307"/>
        <end position="317"/>
    </location>
</feature>
<dbReference type="GO" id="GO:0006098">
    <property type="term" value="P:pentose-phosphate shunt"/>
    <property type="evidence" value="ECO:0007669"/>
    <property type="project" value="UniProtKB-UniPathway"/>
</dbReference>
<dbReference type="Pfam" id="PF00923">
    <property type="entry name" value="TAL_FSA"/>
    <property type="match status" value="1"/>
</dbReference>
<protein>
    <submittedName>
        <fullName evidence="3">Uncharacterized protein</fullName>
    </submittedName>
</protein>
<evidence type="ECO:0000256" key="2">
    <source>
        <dbReference type="SAM" id="MobiDB-lite"/>
    </source>
</evidence>
<reference evidence="4" key="2">
    <citation type="submission" date="2015-01" db="EMBL/GenBank/DDBJ databases">
        <title>Evolutionary Origins and Diversification of the Mycorrhizal Mutualists.</title>
        <authorList>
            <consortium name="DOE Joint Genome Institute"/>
            <consortium name="Mycorrhizal Genomics Consortium"/>
            <person name="Kohler A."/>
            <person name="Kuo A."/>
            <person name="Nagy L.G."/>
            <person name="Floudas D."/>
            <person name="Copeland A."/>
            <person name="Barry K.W."/>
            <person name="Cichocki N."/>
            <person name="Veneault-Fourrey C."/>
            <person name="LaButti K."/>
            <person name="Lindquist E.A."/>
            <person name="Lipzen A."/>
            <person name="Lundell T."/>
            <person name="Morin E."/>
            <person name="Murat C."/>
            <person name="Riley R."/>
            <person name="Ohm R."/>
            <person name="Sun H."/>
            <person name="Tunlid A."/>
            <person name="Henrissat B."/>
            <person name="Grigoriev I.V."/>
            <person name="Hibbett D.S."/>
            <person name="Martin F."/>
        </authorList>
    </citation>
    <scope>NUCLEOTIDE SEQUENCE [LARGE SCALE GENOMIC DNA]</scope>
    <source>
        <strain evidence="4">Foug A</strain>
    </source>
</reference>
<dbReference type="InterPro" id="IPR001585">
    <property type="entry name" value="TAL/FSA"/>
</dbReference>
<name>A0A0C3E376_9AGAM</name>
<feature type="compositionally biased region" description="Basic residues" evidence="2">
    <location>
        <begin position="278"/>
        <end position="287"/>
    </location>
</feature>